<feature type="transmembrane region" description="Helical" evidence="2">
    <location>
        <begin position="192"/>
        <end position="215"/>
    </location>
</feature>
<dbReference type="RefSeq" id="WP_078756206.1">
    <property type="nucleotide sequence ID" value="NZ_FUWO01000013.1"/>
</dbReference>
<keyword evidence="2" id="KW-0472">Membrane</keyword>
<feature type="transmembrane region" description="Helical" evidence="2">
    <location>
        <begin position="221"/>
        <end position="242"/>
    </location>
</feature>
<dbReference type="PANTHER" id="PTHR46558:SF13">
    <property type="entry name" value="HTH-TYPE TRANSCRIPTIONAL REGULATOR IMMR"/>
    <property type="match status" value="1"/>
</dbReference>
<evidence type="ECO:0000259" key="3">
    <source>
        <dbReference type="PROSITE" id="PS50943"/>
    </source>
</evidence>
<dbReference type="Pfam" id="PF01381">
    <property type="entry name" value="HTH_3"/>
    <property type="match status" value="1"/>
</dbReference>
<dbReference type="AlphaFoldDB" id="A0A1T4MNC4"/>
<evidence type="ECO:0000256" key="1">
    <source>
        <dbReference type="ARBA" id="ARBA00023125"/>
    </source>
</evidence>
<dbReference type="SMART" id="SM00530">
    <property type="entry name" value="HTH_XRE"/>
    <property type="match status" value="1"/>
</dbReference>
<feature type="transmembrane region" description="Helical" evidence="2">
    <location>
        <begin position="133"/>
        <end position="156"/>
    </location>
</feature>
<feature type="domain" description="HTH cro/C1-type" evidence="3">
    <location>
        <begin position="7"/>
        <end position="61"/>
    </location>
</feature>
<reference evidence="5" key="1">
    <citation type="submission" date="2017-02" db="EMBL/GenBank/DDBJ databases">
        <authorList>
            <person name="Varghese N."/>
            <person name="Submissions S."/>
        </authorList>
    </citation>
    <scope>NUCLEOTIDE SEQUENCE [LARGE SCALE GENOMIC DNA]</scope>
    <source>
        <strain evidence="5">DSM 15739</strain>
    </source>
</reference>
<evidence type="ECO:0000313" key="5">
    <source>
        <dbReference type="Proteomes" id="UP000189941"/>
    </source>
</evidence>
<evidence type="ECO:0000313" key="4">
    <source>
        <dbReference type="EMBL" id="SJZ68610.1"/>
    </source>
</evidence>
<accession>A0A1T4MNC4</accession>
<feature type="transmembrane region" description="Helical" evidence="2">
    <location>
        <begin position="274"/>
        <end position="292"/>
    </location>
</feature>
<dbReference type="Gene3D" id="1.10.260.40">
    <property type="entry name" value="lambda repressor-like DNA-binding domains"/>
    <property type="match status" value="1"/>
</dbReference>
<organism evidence="4 5">
    <name type="scientific">Globicatella sulfidifaciens DSM 15739</name>
    <dbReference type="NCBI Taxonomy" id="1121925"/>
    <lineage>
        <taxon>Bacteria</taxon>
        <taxon>Bacillati</taxon>
        <taxon>Bacillota</taxon>
        <taxon>Bacilli</taxon>
        <taxon>Lactobacillales</taxon>
        <taxon>Aerococcaceae</taxon>
        <taxon>Globicatella</taxon>
    </lineage>
</organism>
<dbReference type="PANTHER" id="PTHR46558">
    <property type="entry name" value="TRACRIPTIONAL REGULATORY PROTEIN-RELATED-RELATED"/>
    <property type="match status" value="1"/>
</dbReference>
<sequence length="323" mass="36384">MNLAEKIYELRKSRHWSQEELAQALDISRQSVSKWESNQAIPDSEKIIQLSQLFDVSTDYLLKDDLLESLSVQKGSTPAKRVTLEMAKNFIDLRQKMAKWYALAAALLITSPIALILLSQAQESGKLDITENTASLIGIIFVLTFVAIGVGIIIFAGMQLSEYEFMETDPIALDPGIVPLVQEKQRQSRNAFIGKLILAIVLLILSPLSILIAELLFANEFISIVGIAILLILIAMGVALLIQISIPRNTYAILLEEGEYQPSKKKVKSKIEPWITIYWMTALFIYIVYSFYFDTWATSWIIWPAAGILYVIFYVIISNTQQS</sequence>
<feature type="transmembrane region" description="Helical" evidence="2">
    <location>
        <begin position="298"/>
        <end position="317"/>
    </location>
</feature>
<gene>
    <name evidence="4" type="ORF">SAMN02746011_01488</name>
</gene>
<keyword evidence="1" id="KW-0238">DNA-binding</keyword>
<feature type="transmembrane region" description="Helical" evidence="2">
    <location>
        <begin position="100"/>
        <end position="121"/>
    </location>
</feature>
<name>A0A1T4MNC4_9LACT</name>
<protein>
    <submittedName>
        <fullName evidence="4">Predicted transcription factor, homolog of eukaryotic MBF1</fullName>
    </submittedName>
</protein>
<dbReference type="STRING" id="1121925.SAMN02746011_01488"/>
<dbReference type="PROSITE" id="PS50943">
    <property type="entry name" value="HTH_CROC1"/>
    <property type="match status" value="1"/>
</dbReference>
<evidence type="ECO:0000256" key="2">
    <source>
        <dbReference type="SAM" id="Phobius"/>
    </source>
</evidence>
<dbReference type="CDD" id="cd00093">
    <property type="entry name" value="HTH_XRE"/>
    <property type="match status" value="1"/>
</dbReference>
<dbReference type="InterPro" id="IPR001387">
    <property type="entry name" value="Cro/C1-type_HTH"/>
</dbReference>
<keyword evidence="2" id="KW-1133">Transmembrane helix</keyword>
<proteinExistence type="predicted"/>
<dbReference type="OrthoDB" id="9805856at2"/>
<dbReference type="GO" id="GO:0003677">
    <property type="term" value="F:DNA binding"/>
    <property type="evidence" value="ECO:0007669"/>
    <property type="project" value="UniProtKB-KW"/>
</dbReference>
<keyword evidence="2" id="KW-0812">Transmembrane</keyword>
<dbReference type="Proteomes" id="UP000189941">
    <property type="component" value="Unassembled WGS sequence"/>
</dbReference>
<dbReference type="EMBL" id="FUWO01000013">
    <property type="protein sequence ID" value="SJZ68610.1"/>
    <property type="molecule type" value="Genomic_DNA"/>
</dbReference>
<dbReference type="InterPro" id="IPR010982">
    <property type="entry name" value="Lambda_DNA-bd_dom_sf"/>
</dbReference>
<keyword evidence="5" id="KW-1185">Reference proteome</keyword>
<dbReference type="SUPFAM" id="SSF47413">
    <property type="entry name" value="lambda repressor-like DNA-binding domains"/>
    <property type="match status" value="1"/>
</dbReference>